<accession>A0A5N5WTN0</accession>
<organism evidence="2 3">
    <name type="scientific">Aspergillus leporis</name>
    <dbReference type="NCBI Taxonomy" id="41062"/>
    <lineage>
        <taxon>Eukaryota</taxon>
        <taxon>Fungi</taxon>
        <taxon>Dikarya</taxon>
        <taxon>Ascomycota</taxon>
        <taxon>Pezizomycotina</taxon>
        <taxon>Eurotiomycetes</taxon>
        <taxon>Eurotiomycetidae</taxon>
        <taxon>Eurotiales</taxon>
        <taxon>Aspergillaceae</taxon>
        <taxon>Aspergillus</taxon>
        <taxon>Aspergillus subgen. Circumdati</taxon>
    </lineage>
</organism>
<sequence>MNHKPSDDMSGNNNGRIVKRPKRVLTPARKEQNRVAQRAYRECYTEGVGARPLIGSRSEAKRTRSKRETARKGP</sequence>
<protein>
    <submittedName>
        <fullName evidence="2">Uncharacterized protein</fullName>
    </submittedName>
</protein>
<evidence type="ECO:0000313" key="3">
    <source>
        <dbReference type="Proteomes" id="UP000326565"/>
    </source>
</evidence>
<dbReference type="EMBL" id="ML732299">
    <property type="protein sequence ID" value="KAB8070530.1"/>
    <property type="molecule type" value="Genomic_DNA"/>
</dbReference>
<feature type="region of interest" description="Disordered" evidence="1">
    <location>
        <begin position="49"/>
        <end position="74"/>
    </location>
</feature>
<proteinExistence type="predicted"/>
<evidence type="ECO:0000256" key="1">
    <source>
        <dbReference type="SAM" id="MobiDB-lite"/>
    </source>
</evidence>
<keyword evidence="3" id="KW-1185">Reference proteome</keyword>
<reference evidence="2 3" key="1">
    <citation type="submission" date="2019-04" db="EMBL/GenBank/DDBJ databases">
        <title>Friends and foes A comparative genomics study of 23 Aspergillus species from section Flavi.</title>
        <authorList>
            <consortium name="DOE Joint Genome Institute"/>
            <person name="Kjaerbolling I."/>
            <person name="Vesth T."/>
            <person name="Frisvad J.C."/>
            <person name="Nybo J.L."/>
            <person name="Theobald S."/>
            <person name="Kildgaard S."/>
            <person name="Isbrandt T."/>
            <person name="Kuo A."/>
            <person name="Sato A."/>
            <person name="Lyhne E.K."/>
            <person name="Kogle M.E."/>
            <person name="Wiebenga A."/>
            <person name="Kun R.S."/>
            <person name="Lubbers R.J."/>
            <person name="Makela M.R."/>
            <person name="Barry K."/>
            <person name="Chovatia M."/>
            <person name="Clum A."/>
            <person name="Daum C."/>
            <person name="Haridas S."/>
            <person name="He G."/>
            <person name="LaButti K."/>
            <person name="Lipzen A."/>
            <person name="Mondo S."/>
            <person name="Riley R."/>
            <person name="Salamov A."/>
            <person name="Simmons B.A."/>
            <person name="Magnuson J.K."/>
            <person name="Henrissat B."/>
            <person name="Mortensen U.H."/>
            <person name="Larsen T.O."/>
            <person name="Devries R.P."/>
            <person name="Grigoriev I.V."/>
            <person name="Machida M."/>
            <person name="Baker S.E."/>
            <person name="Andersen M.R."/>
        </authorList>
    </citation>
    <scope>NUCLEOTIDE SEQUENCE [LARGE SCALE GENOMIC DNA]</scope>
    <source>
        <strain evidence="2 3">CBS 151.66</strain>
    </source>
</reference>
<dbReference type="Proteomes" id="UP000326565">
    <property type="component" value="Unassembled WGS sequence"/>
</dbReference>
<evidence type="ECO:0000313" key="2">
    <source>
        <dbReference type="EMBL" id="KAB8070530.1"/>
    </source>
</evidence>
<dbReference type="OrthoDB" id="5973539at2759"/>
<name>A0A5N5WTN0_9EURO</name>
<gene>
    <name evidence="2" type="ORF">BDV29DRAFT_180736</name>
</gene>
<dbReference type="AlphaFoldDB" id="A0A5N5WTN0"/>
<feature type="region of interest" description="Disordered" evidence="1">
    <location>
        <begin position="1"/>
        <end position="20"/>
    </location>
</feature>
<feature type="compositionally biased region" description="Basic and acidic residues" evidence="1">
    <location>
        <begin position="58"/>
        <end position="74"/>
    </location>
</feature>